<dbReference type="PRINTS" id="PR00237">
    <property type="entry name" value="GPCRRHODOPSN"/>
</dbReference>
<evidence type="ECO:0000313" key="10">
    <source>
        <dbReference type="WBParaSite" id="PSAMB.scaffold1472size31089.g13328.t2"/>
    </source>
</evidence>
<accession>A0A914V576</accession>
<organism evidence="8 10">
    <name type="scientific">Plectus sambesii</name>
    <dbReference type="NCBI Taxonomy" id="2011161"/>
    <lineage>
        <taxon>Eukaryota</taxon>
        <taxon>Metazoa</taxon>
        <taxon>Ecdysozoa</taxon>
        <taxon>Nematoda</taxon>
        <taxon>Chromadorea</taxon>
        <taxon>Plectida</taxon>
        <taxon>Plectina</taxon>
        <taxon>Plectoidea</taxon>
        <taxon>Plectidae</taxon>
        <taxon>Plectus</taxon>
    </lineage>
</organism>
<feature type="chain" id="PRO_5041189849" evidence="6">
    <location>
        <begin position="21"/>
        <end position="313"/>
    </location>
</feature>
<comment type="subcellular location">
    <subcellularLocation>
        <location evidence="1">Membrane</location>
    </subcellularLocation>
</comment>
<dbReference type="InterPro" id="IPR052322">
    <property type="entry name" value="Mito_rRNA_Mtase_NSUN4"/>
</dbReference>
<keyword evidence="8" id="KW-1185">Reference proteome</keyword>
<feature type="transmembrane region" description="Helical" evidence="5">
    <location>
        <begin position="42"/>
        <end position="64"/>
    </location>
</feature>
<dbReference type="WBParaSite" id="PSAMB.scaffold1472size31089.g13328.t1">
    <property type="protein sequence ID" value="PSAMB.scaffold1472size31089.g13328.t1"/>
    <property type="gene ID" value="PSAMB.scaffold1472size31089.g13328"/>
</dbReference>
<dbReference type="CDD" id="cd00637">
    <property type="entry name" value="7tm_classA_rhodopsin-like"/>
    <property type="match status" value="1"/>
</dbReference>
<dbReference type="InterPro" id="IPR000276">
    <property type="entry name" value="GPCR_Rhodpsn"/>
</dbReference>
<evidence type="ECO:0000256" key="6">
    <source>
        <dbReference type="SAM" id="SignalP"/>
    </source>
</evidence>
<name>A0A914V576_9BILA</name>
<dbReference type="PANTHER" id="PTHR46955">
    <property type="entry name" value="PROTEIN CBG01349-RELATED"/>
    <property type="match status" value="1"/>
</dbReference>
<feature type="transmembrane region" description="Helical" evidence="5">
    <location>
        <begin position="126"/>
        <end position="147"/>
    </location>
</feature>
<feature type="transmembrane region" description="Helical" evidence="5">
    <location>
        <begin position="261"/>
        <end position="282"/>
    </location>
</feature>
<dbReference type="Gene3D" id="1.20.1070.10">
    <property type="entry name" value="Rhodopsin 7-helix transmembrane proteins"/>
    <property type="match status" value="1"/>
</dbReference>
<keyword evidence="2 5" id="KW-0812">Transmembrane</keyword>
<evidence type="ECO:0000259" key="7">
    <source>
        <dbReference type="PROSITE" id="PS50262"/>
    </source>
</evidence>
<reference evidence="9 10" key="1">
    <citation type="submission" date="2022-11" db="UniProtKB">
        <authorList>
            <consortium name="WormBaseParasite"/>
        </authorList>
    </citation>
    <scope>IDENTIFICATION</scope>
</reference>
<dbReference type="WBParaSite" id="PSAMB.scaffold1472size31089.g13328.t2">
    <property type="protein sequence ID" value="PSAMB.scaffold1472size31089.g13328.t2"/>
    <property type="gene ID" value="PSAMB.scaffold1472size31089.g13328"/>
</dbReference>
<dbReference type="AlphaFoldDB" id="A0A914V576"/>
<dbReference type="GO" id="GO:0004930">
    <property type="term" value="F:G protein-coupled receptor activity"/>
    <property type="evidence" value="ECO:0007669"/>
    <property type="project" value="InterPro"/>
</dbReference>
<dbReference type="PROSITE" id="PS50262">
    <property type="entry name" value="G_PROTEIN_RECEP_F1_2"/>
    <property type="match status" value="1"/>
</dbReference>
<dbReference type="InterPro" id="IPR019420">
    <property type="entry name" value="7TM_GPCR_serpentine_rcpt_Srbc"/>
</dbReference>
<dbReference type="SUPFAM" id="SSF81321">
    <property type="entry name" value="Family A G protein-coupled receptor-like"/>
    <property type="match status" value="1"/>
</dbReference>
<feature type="transmembrane region" description="Helical" evidence="5">
    <location>
        <begin position="174"/>
        <end position="193"/>
    </location>
</feature>
<dbReference type="PANTHER" id="PTHR46955:SF3">
    <property type="entry name" value="G_PROTEIN_RECEP_F1_2 DOMAIN-CONTAINING PROTEIN"/>
    <property type="match status" value="1"/>
</dbReference>
<keyword evidence="6" id="KW-0732">Signal</keyword>
<keyword evidence="4 5" id="KW-0472">Membrane</keyword>
<feature type="transmembrane region" description="Helical" evidence="5">
    <location>
        <begin position="84"/>
        <end position="106"/>
    </location>
</feature>
<proteinExistence type="predicted"/>
<protein>
    <submittedName>
        <fullName evidence="9 10">G-protein coupled receptors family 1 profile domain-containing protein</fullName>
    </submittedName>
</protein>
<dbReference type="Proteomes" id="UP000887566">
    <property type="component" value="Unplaced"/>
</dbReference>
<evidence type="ECO:0000313" key="8">
    <source>
        <dbReference type="Proteomes" id="UP000887566"/>
    </source>
</evidence>
<feature type="transmembrane region" description="Helical" evidence="5">
    <location>
        <begin position="6"/>
        <end position="30"/>
    </location>
</feature>
<dbReference type="InterPro" id="IPR017452">
    <property type="entry name" value="GPCR_Rhodpsn_7TM"/>
</dbReference>
<feature type="transmembrane region" description="Helical" evidence="5">
    <location>
        <begin position="228"/>
        <end position="249"/>
    </location>
</feature>
<dbReference type="Pfam" id="PF10316">
    <property type="entry name" value="7TM_GPCR_Srbc"/>
    <property type="match status" value="1"/>
</dbReference>
<evidence type="ECO:0000256" key="2">
    <source>
        <dbReference type="ARBA" id="ARBA00022692"/>
    </source>
</evidence>
<keyword evidence="3 5" id="KW-1133">Transmembrane helix</keyword>
<evidence type="ECO:0000256" key="4">
    <source>
        <dbReference type="ARBA" id="ARBA00023136"/>
    </source>
</evidence>
<evidence type="ECO:0000256" key="5">
    <source>
        <dbReference type="SAM" id="Phobius"/>
    </source>
</evidence>
<sequence>MSHYFLFLDILLLVLAVCSALCNGFILGVIATHAALRKNDALYLIVALCIADFLLATTLIPYIVLLLSGWRENTAEIDYPSLTILILNLPVVLEIKVNNILTVAIAVDRVYAVYWPIAYKVRRKSLYILGSILIGCSWATFDGTFLMTSTNFTSHPGCAAAGCFTDRPFRNYRGTSDMCINLVAMITTTILLLKLRQLSSAVRSATESRRTIVVADGERNKFRHANRIVASILIISGICILLPSVFSGLGEIFQLPAFQKAGPFVAVGLLLSGTLNAIVYGLNHSDVRQVIRGLRRKTSGLRLIPASFTPSRT</sequence>
<feature type="signal peptide" evidence="6">
    <location>
        <begin position="1"/>
        <end position="20"/>
    </location>
</feature>
<dbReference type="GO" id="GO:0016020">
    <property type="term" value="C:membrane"/>
    <property type="evidence" value="ECO:0007669"/>
    <property type="project" value="UniProtKB-SubCell"/>
</dbReference>
<evidence type="ECO:0000256" key="3">
    <source>
        <dbReference type="ARBA" id="ARBA00022989"/>
    </source>
</evidence>
<evidence type="ECO:0000313" key="9">
    <source>
        <dbReference type="WBParaSite" id="PSAMB.scaffold1472size31089.g13328.t1"/>
    </source>
</evidence>
<evidence type="ECO:0000256" key="1">
    <source>
        <dbReference type="ARBA" id="ARBA00004370"/>
    </source>
</evidence>
<dbReference type="SMART" id="SM01381">
    <property type="entry name" value="7TM_GPCR_Srsx"/>
    <property type="match status" value="1"/>
</dbReference>
<feature type="domain" description="G-protein coupled receptors family 1 profile" evidence="7">
    <location>
        <begin position="22"/>
        <end position="280"/>
    </location>
</feature>